<dbReference type="NCBIfam" id="NF009729">
    <property type="entry name" value="PRK13254.1-3"/>
    <property type="match status" value="1"/>
</dbReference>
<dbReference type="PANTHER" id="PTHR34128">
    <property type="entry name" value="CYTOCHROME C-TYPE BIOGENESIS PROTEIN CCME HOMOLOG, MITOCHONDRIAL"/>
    <property type="match status" value="1"/>
</dbReference>
<evidence type="ECO:0000256" key="10">
    <source>
        <dbReference type="HAMAP-Rule" id="MF_01959"/>
    </source>
</evidence>
<dbReference type="HAMAP" id="MF_01959">
    <property type="entry name" value="CcmE"/>
    <property type="match status" value="1"/>
</dbReference>
<evidence type="ECO:0000256" key="1">
    <source>
        <dbReference type="ARBA" id="ARBA00004370"/>
    </source>
</evidence>
<dbReference type="EMBL" id="JALNMH010000014">
    <property type="protein sequence ID" value="MCK7595197.1"/>
    <property type="molecule type" value="Genomic_DNA"/>
</dbReference>
<protein>
    <recommendedName>
        <fullName evidence="10">Cytochrome c-type biogenesis protein CcmE</fullName>
    </recommendedName>
    <alternativeName>
        <fullName evidence="10">Cytochrome c maturation protein E</fullName>
    </alternativeName>
    <alternativeName>
        <fullName evidence="10">Heme chaperone CcmE</fullName>
    </alternativeName>
</protein>
<comment type="caution">
    <text evidence="12">The sequence shown here is derived from an EMBL/GenBank/DDBJ whole genome shotgun (WGS) entry which is preliminary data.</text>
</comment>
<keyword evidence="5 10" id="KW-0201">Cytochrome c-type biogenesis</keyword>
<keyword evidence="9 10" id="KW-0472">Membrane</keyword>
<comment type="similarity">
    <text evidence="10">Belongs to the CcmE/CycJ family.</text>
</comment>
<dbReference type="NCBIfam" id="NF009727">
    <property type="entry name" value="PRK13254.1-1"/>
    <property type="match status" value="1"/>
</dbReference>
<feature type="binding site" description="axial binding residue" evidence="10">
    <location>
        <position position="127"/>
    </location>
    <ligand>
        <name>heme</name>
        <dbReference type="ChEBI" id="CHEBI:30413"/>
    </ligand>
    <ligandPart>
        <name>Fe</name>
        <dbReference type="ChEBI" id="CHEBI:18248"/>
    </ligandPart>
</feature>
<dbReference type="InterPro" id="IPR012340">
    <property type="entry name" value="NA-bd_OB-fold"/>
</dbReference>
<gene>
    <name evidence="10 12" type="primary">ccmE</name>
    <name evidence="10" type="synonym">cycJ</name>
    <name evidence="12" type="ORF">M0G41_16175</name>
</gene>
<dbReference type="InterPro" id="IPR036127">
    <property type="entry name" value="CcmE-like_sf"/>
</dbReference>
<feature type="topological domain" description="Cytoplasmic" evidence="10">
    <location>
        <begin position="1"/>
        <end position="8"/>
    </location>
</feature>
<feature type="binding site" description="covalent" evidence="10">
    <location>
        <position position="123"/>
    </location>
    <ligand>
        <name>heme</name>
        <dbReference type="ChEBI" id="CHEBI:30413"/>
    </ligand>
</feature>
<proteinExistence type="inferred from homology"/>
<dbReference type="RefSeq" id="WP_248210980.1">
    <property type="nucleotide sequence ID" value="NZ_JALNMH010000014.1"/>
</dbReference>
<evidence type="ECO:0000256" key="8">
    <source>
        <dbReference type="ARBA" id="ARBA00023004"/>
    </source>
</evidence>
<dbReference type="PANTHER" id="PTHR34128:SF2">
    <property type="entry name" value="CYTOCHROME C-TYPE BIOGENESIS PROTEIN CCME HOMOLOG, MITOCHONDRIAL"/>
    <property type="match status" value="1"/>
</dbReference>
<accession>A0ABT0GMF5</accession>
<keyword evidence="3 10" id="KW-0812">Transmembrane</keyword>
<dbReference type="InterPro" id="IPR004329">
    <property type="entry name" value="CcmE"/>
</dbReference>
<reference evidence="12" key="1">
    <citation type="submission" date="2022-04" db="EMBL/GenBank/DDBJ databases">
        <title>Lysobacter sp. CAU 1642 isolated from sea sand.</title>
        <authorList>
            <person name="Kim W."/>
        </authorList>
    </citation>
    <scope>NUCLEOTIDE SEQUENCE</scope>
    <source>
        <strain evidence="12">CAU 1642</strain>
    </source>
</reference>
<evidence type="ECO:0000256" key="4">
    <source>
        <dbReference type="ARBA" id="ARBA00022723"/>
    </source>
</evidence>
<keyword evidence="10" id="KW-1003">Cell membrane</keyword>
<evidence type="ECO:0000256" key="2">
    <source>
        <dbReference type="ARBA" id="ARBA00022617"/>
    </source>
</evidence>
<evidence type="ECO:0000256" key="5">
    <source>
        <dbReference type="ARBA" id="ARBA00022748"/>
    </source>
</evidence>
<name>A0ABT0GMF5_9GAMM</name>
<feature type="topological domain" description="Extracellular" evidence="10">
    <location>
        <begin position="30"/>
        <end position="158"/>
    </location>
</feature>
<evidence type="ECO:0000313" key="13">
    <source>
        <dbReference type="Proteomes" id="UP001431449"/>
    </source>
</evidence>
<keyword evidence="4 10" id="KW-0479">Metal-binding</keyword>
<evidence type="ECO:0000256" key="9">
    <source>
        <dbReference type="ARBA" id="ARBA00023136"/>
    </source>
</evidence>
<evidence type="ECO:0000256" key="11">
    <source>
        <dbReference type="SAM" id="SignalP"/>
    </source>
</evidence>
<dbReference type="NCBIfam" id="NF009731">
    <property type="entry name" value="PRK13254.1-5"/>
    <property type="match status" value="1"/>
</dbReference>
<keyword evidence="8 10" id="KW-0408">Iron</keyword>
<keyword evidence="2 10" id="KW-0349">Heme</keyword>
<feature type="signal peptide" evidence="11">
    <location>
        <begin position="1"/>
        <end position="22"/>
    </location>
</feature>
<keyword evidence="6 10" id="KW-0735">Signal-anchor</keyword>
<keyword evidence="11" id="KW-0732">Signal</keyword>
<sequence length="158" mass="16845">MNPVRKQRLLLAGLVLAGAAVAAVLITQALQQNMSYLHTPSEAREGSVPSEAVFRLGGVVKEGSVKRKQGTLEVGFAITDRVQDFPVRFSGILPDLFREGQSVIARGRLEGDVFVADEVLAKHDETYMPPEVAEKIAESHAKAAQLKAAEAAQGGGQP</sequence>
<dbReference type="Pfam" id="PF03100">
    <property type="entry name" value="CcmE"/>
    <property type="match status" value="1"/>
</dbReference>
<keyword evidence="7 10" id="KW-1133">Transmembrane helix</keyword>
<organism evidence="12 13">
    <name type="scientific">Pseudomarimonas salicorniae</name>
    <dbReference type="NCBI Taxonomy" id="2933270"/>
    <lineage>
        <taxon>Bacteria</taxon>
        <taxon>Pseudomonadati</taxon>
        <taxon>Pseudomonadota</taxon>
        <taxon>Gammaproteobacteria</taxon>
        <taxon>Lysobacterales</taxon>
        <taxon>Lysobacteraceae</taxon>
        <taxon>Pseudomarimonas</taxon>
    </lineage>
</organism>
<evidence type="ECO:0000256" key="7">
    <source>
        <dbReference type="ARBA" id="ARBA00022989"/>
    </source>
</evidence>
<dbReference type="Gene3D" id="2.40.50.140">
    <property type="entry name" value="Nucleic acid-binding proteins"/>
    <property type="match status" value="1"/>
</dbReference>
<feature type="chain" id="PRO_5047017849" description="Cytochrome c-type biogenesis protein CcmE" evidence="11">
    <location>
        <begin position="23"/>
        <end position="158"/>
    </location>
</feature>
<evidence type="ECO:0000313" key="12">
    <source>
        <dbReference type="EMBL" id="MCK7595197.1"/>
    </source>
</evidence>
<evidence type="ECO:0000256" key="6">
    <source>
        <dbReference type="ARBA" id="ARBA00022968"/>
    </source>
</evidence>
<dbReference type="SUPFAM" id="SSF82093">
    <property type="entry name" value="Heme chaperone CcmE"/>
    <property type="match status" value="1"/>
</dbReference>
<comment type="subcellular location">
    <subcellularLocation>
        <location evidence="10">Cell membrane</location>
        <topology evidence="10">Single-pass type II membrane protein</topology>
    </subcellularLocation>
    <subcellularLocation>
        <location evidence="1">Membrane</location>
    </subcellularLocation>
</comment>
<dbReference type="Proteomes" id="UP001431449">
    <property type="component" value="Unassembled WGS sequence"/>
</dbReference>
<evidence type="ECO:0000256" key="3">
    <source>
        <dbReference type="ARBA" id="ARBA00022692"/>
    </source>
</evidence>
<keyword evidence="13" id="KW-1185">Reference proteome</keyword>
<comment type="function">
    <text evidence="10">Heme chaperone required for the biogenesis of c-type cytochromes. Transiently binds heme delivered by CcmC and transfers the heme to apo-cytochromes in a process facilitated by CcmF and CcmH.</text>
</comment>